<evidence type="ECO:0000259" key="1">
    <source>
        <dbReference type="SMART" id="SM00849"/>
    </source>
</evidence>
<dbReference type="PANTHER" id="PTHR43694">
    <property type="entry name" value="RIBONUCLEASE J"/>
    <property type="match status" value="1"/>
</dbReference>
<dbReference type="Gene3D" id="3.60.15.10">
    <property type="entry name" value="Ribonuclease Z/Hydroxyacylglutathione hydrolase-like"/>
    <property type="match status" value="2"/>
</dbReference>
<dbReference type="CDD" id="cd07732">
    <property type="entry name" value="metallo-hydrolase-like_MBL-fold"/>
    <property type="match status" value="1"/>
</dbReference>
<dbReference type="SUPFAM" id="SSF56281">
    <property type="entry name" value="Metallo-hydrolase/oxidoreductase"/>
    <property type="match status" value="1"/>
</dbReference>
<proteinExistence type="predicted"/>
<accession>A0A2H9PA59</accession>
<name>A0A2H9PA59_9BACT</name>
<feature type="domain" description="Metallo-beta-lactamase" evidence="1">
    <location>
        <begin position="13"/>
        <end position="210"/>
    </location>
</feature>
<dbReference type="InterPro" id="IPR001279">
    <property type="entry name" value="Metallo-B-lactamas"/>
</dbReference>
<dbReference type="PANTHER" id="PTHR43694:SF1">
    <property type="entry name" value="RIBONUCLEASE J"/>
    <property type="match status" value="1"/>
</dbReference>
<reference evidence="3" key="1">
    <citation type="submission" date="2017-09" db="EMBL/GenBank/DDBJ databases">
        <title>Depth-based differentiation of microbial function through sediment-hosted aquifers and enrichment of novel symbionts in the deep terrestrial subsurface.</title>
        <authorList>
            <person name="Probst A.J."/>
            <person name="Ladd B."/>
            <person name="Jarett J.K."/>
            <person name="Geller-Mcgrath D.E."/>
            <person name="Sieber C.M.K."/>
            <person name="Emerson J.B."/>
            <person name="Anantharaman K."/>
            <person name="Thomas B.C."/>
            <person name="Malmstrom R."/>
            <person name="Stieglmeier M."/>
            <person name="Klingl A."/>
            <person name="Woyke T."/>
            <person name="Ryan C.M."/>
            <person name="Banfield J.F."/>
        </authorList>
    </citation>
    <scope>NUCLEOTIDE SEQUENCE [LARGE SCALE GENOMIC DNA]</scope>
</reference>
<dbReference type="Proteomes" id="UP000234145">
    <property type="component" value="Unassembled WGS sequence"/>
</dbReference>
<sequence length="589" mass="69057">MKFIIHRGTHEIGGSCVEVFSESGSRIVIDIGMPLTDKNGEKFDINKYKELTGPELVEKKILPDIHGFYKWDKEHKVIDGLLISHPHIDHYGFLVYLNPEIKYYLGEDAKKLIDITAIFTRVRGFIKNYLAIEDRKSFEIGDFKITPYLVDHSAFDAYAFLIEADGKKLFYSGDFRGHGRKGILFRRFLKIGPDNVDVLLLEGTMLGGGRQVCETEEKVQLRIQKILKERKNIVFFFASSQNIDRLVSAYKACLKTDSIFVIDLYTAFILHRLKKETSHIPQFDWDNIRVKFFKSHADSLARSGNKESLYLFNRCKIEMPEINAKKDNILMLQRDNSIFPSVLKHIKNIMGATIIYSIWEGYLTEKFKEFCAQKGLNIEKIHTSGHAPIETLERFKEKIKPTITIPIHTMEPKRYKNLFGRVHILEDGMVYDVNEEVERIDMLGNSITRITDMVDDSVRIKAKKSDWKTLPMPKLNTELRCDKFYTNQQIEKINLGLKPIIMEDKWFIYRDKEWLYMYRSWTGHLIYKVHFVPEENGERIDKIVINRDKTQYLWQDDKKDLETVSRLIDHLIVLPVKNNTFLTRIYNKE</sequence>
<protein>
    <recommendedName>
        <fullName evidence="1">Metallo-beta-lactamase domain-containing protein</fullName>
    </recommendedName>
</protein>
<dbReference type="EMBL" id="PFMS01000101">
    <property type="protein sequence ID" value="PIZ15218.1"/>
    <property type="molecule type" value="Genomic_DNA"/>
</dbReference>
<dbReference type="SMART" id="SM00849">
    <property type="entry name" value="Lactamase_B"/>
    <property type="match status" value="1"/>
</dbReference>
<comment type="caution">
    <text evidence="2">The sequence shown here is derived from an EMBL/GenBank/DDBJ whole genome shotgun (WGS) entry which is preliminary data.</text>
</comment>
<dbReference type="InterPro" id="IPR036866">
    <property type="entry name" value="RibonucZ/Hydroxyglut_hydro"/>
</dbReference>
<evidence type="ECO:0000313" key="2">
    <source>
        <dbReference type="EMBL" id="PIZ15218.1"/>
    </source>
</evidence>
<evidence type="ECO:0000313" key="3">
    <source>
        <dbReference type="Proteomes" id="UP000234145"/>
    </source>
</evidence>
<dbReference type="AlphaFoldDB" id="A0A2H9PA59"/>
<dbReference type="Pfam" id="PF12706">
    <property type="entry name" value="Lactamase_B_2"/>
    <property type="match status" value="1"/>
</dbReference>
<gene>
    <name evidence="2" type="ORF">COY51_05870</name>
</gene>
<organism evidence="2 3">
    <name type="scientific">Candidatus Desantisbacteria bacterium CG_4_10_14_0_8_um_filter_39_17</name>
    <dbReference type="NCBI Taxonomy" id="1974542"/>
    <lineage>
        <taxon>Bacteria</taxon>
        <taxon>Candidatus Desantisiibacteriota</taxon>
    </lineage>
</organism>